<comment type="caution">
    <text evidence="2">The sequence shown here is derived from an EMBL/GenBank/DDBJ whole genome shotgun (WGS) entry which is preliminary data.</text>
</comment>
<accession>A0A0W8FV58</accession>
<reference evidence="2" key="1">
    <citation type="journal article" date="2015" name="Proc. Natl. Acad. Sci. U.S.A.">
        <title>Networks of energetic and metabolic interactions define dynamics in microbial communities.</title>
        <authorList>
            <person name="Embree M."/>
            <person name="Liu J.K."/>
            <person name="Al-Bassam M.M."/>
            <person name="Zengler K."/>
        </authorList>
    </citation>
    <scope>NUCLEOTIDE SEQUENCE</scope>
</reference>
<name>A0A0W8FV58_9ZZZZ</name>
<dbReference type="AlphaFoldDB" id="A0A0W8FV58"/>
<protein>
    <recommendedName>
        <fullName evidence="1">PEGA domain-containing protein</fullName>
    </recommendedName>
</protein>
<dbReference type="EMBL" id="LNQE01000830">
    <property type="protein sequence ID" value="KUG24716.1"/>
    <property type="molecule type" value="Genomic_DNA"/>
</dbReference>
<evidence type="ECO:0000313" key="2">
    <source>
        <dbReference type="EMBL" id="KUG24716.1"/>
    </source>
</evidence>
<dbReference type="PROSITE" id="PS51257">
    <property type="entry name" value="PROKAR_LIPOPROTEIN"/>
    <property type="match status" value="1"/>
</dbReference>
<evidence type="ECO:0000259" key="1">
    <source>
        <dbReference type="Pfam" id="PF08308"/>
    </source>
</evidence>
<sequence>MKKFFAIFVVVLLFCACRENAVEFTLEQSTANVFVNSSPSEAQIYLNNSFTGKLTPDTLKYLEPGTYLVTLKLTGYMDSTKVINVEPADRISVFILMRDKL</sequence>
<organism evidence="2">
    <name type="scientific">hydrocarbon metagenome</name>
    <dbReference type="NCBI Taxonomy" id="938273"/>
    <lineage>
        <taxon>unclassified sequences</taxon>
        <taxon>metagenomes</taxon>
        <taxon>ecological metagenomes</taxon>
    </lineage>
</organism>
<dbReference type="Pfam" id="PF08308">
    <property type="entry name" value="PEGA"/>
    <property type="match status" value="1"/>
</dbReference>
<feature type="domain" description="PEGA" evidence="1">
    <location>
        <begin position="31"/>
        <end position="95"/>
    </location>
</feature>
<gene>
    <name evidence="2" type="ORF">ASZ90_005480</name>
</gene>
<proteinExistence type="predicted"/>
<dbReference type="InterPro" id="IPR013229">
    <property type="entry name" value="PEGA"/>
</dbReference>